<feature type="transmembrane region" description="Helical" evidence="1">
    <location>
        <begin position="67"/>
        <end position="87"/>
    </location>
</feature>
<dbReference type="RefSeq" id="WP_073112035.1">
    <property type="nucleotide sequence ID" value="NZ_FQZY01000053.1"/>
</dbReference>
<evidence type="ECO:0000313" key="2">
    <source>
        <dbReference type="EMBL" id="SHK49522.1"/>
    </source>
</evidence>
<name>A0A1M6SXR1_9FIRM</name>
<proteinExistence type="predicted"/>
<dbReference type="Gene3D" id="1.20.1250.20">
    <property type="entry name" value="MFS general substrate transporter like domains"/>
    <property type="match status" value="1"/>
</dbReference>
<keyword evidence="1" id="KW-0812">Transmembrane</keyword>
<dbReference type="Proteomes" id="UP000184301">
    <property type="component" value="Unassembled WGS sequence"/>
</dbReference>
<organism evidence="2 3">
    <name type="scientific">Hespellia stercorisuis DSM 15480</name>
    <dbReference type="NCBI Taxonomy" id="1121950"/>
    <lineage>
        <taxon>Bacteria</taxon>
        <taxon>Bacillati</taxon>
        <taxon>Bacillota</taxon>
        <taxon>Clostridia</taxon>
        <taxon>Lachnospirales</taxon>
        <taxon>Lachnospiraceae</taxon>
        <taxon>Hespellia</taxon>
    </lineage>
</organism>
<dbReference type="EMBL" id="FQZY01000053">
    <property type="protein sequence ID" value="SHK49522.1"/>
    <property type="molecule type" value="Genomic_DNA"/>
</dbReference>
<dbReference type="InterPro" id="IPR036259">
    <property type="entry name" value="MFS_trans_sf"/>
</dbReference>
<accession>A0A1M6SXR1</accession>
<dbReference type="STRING" id="1121950.SAMN02745243_03074"/>
<dbReference type="AlphaFoldDB" id="A0A1M6SXR1"/>
<keyword evidence="1" id="KW-1133">Transmembrane helix</keyword>
<feature type="transmembrane region" description="Helical" evidence="1">
    <location>
        <begin position="7"/>
        <end position="28"/>
    </location>
</feature>
<gene>
    <name evidence="2" type="ORF">SAMN02745243_03074</name>
</gene>
<keyword evidence="3" id="KW-1185">Reference proteome</keyword>
<reference evidence="2 3" key="1">
    <citation type="submission" date="2016-11" db="EMBL/GenBank/DDBJ databases">
        <authorList>
            <person name="Jaros S."/>
            <person name="Januszkiewicz K."/>
            <person name="Wedrychowicz H."/>
        </authorList>
    </citation>
    <scope>NUCLEOTIDE SEQUENCE [LARGE SCALE GENOMIC DNA]</scope>
    <source>
        <strain evidence="2 3">DSM 15480</strain>
    </source>
</reference>
<feature type="transmembrane region" description="Helical" evidence="1">
    <location>
        <begin position="34"/>
        <end position="55"/>
    </location>
</feature>
<feature type="transmembrane region" description="Helical" evidence="1">
    <location>
        <begin position="93"/>
        <end position="115"/>
    </location>
</feature>
<evidence type="ECO:0000256" key="1">
    <source>
        <dbReference type="SAM" id="Phobius"/>
    </source>
</evidence>
<keyword evidence="1" id="KW-0472">Membrane</keyword>
<dbReference type="OrthoDB" id="3240444at2"/>
<evidence type="ECO:0000313" key="3">
    <source>
        <dbReference type="Proteomes" id="UP000184301"/>
    </source>
</evidence>
<protein>
    <submittedName>
        <fullName evidence="2">Uncharacterized protein</fullName>
    </submittedName>
</protein>
<sequence length="122" mass="13049">MKKSNFTALVMGTVSGVFFALGMCMTTLSEWNAFRPGVIMGCVGMLMALVTVFVWRKMEHKEPIKITGKAVLTTVVAIIGALGLGVGMCMTMVWSHMVTGIVIGLVGIIVLLMLIPICKGVK</sequence>